<keyword evidence="4" id="KW-1185">Reference proteome</keyword>
<dbReference type="OrthoDB" id="282152at2759"/>
<evidence type="ECO:0000313" key="4">
    <source>
        <dbReference type="Proteomes" id="UP000265618"/>
    </source>
</evidence>
<dbReference type="EMBL" id="BDIP01001081">
    <property type="protein sequence ID" value="GIQ83515.1"/>
    <property type="molecule type" value="Genomic_DNA"/>
</dbReference>
<comment type="caution">
    <text evidence="2">The sequence shown here is derived from an EMBL/GenBank/DDBJ whole genome shotgun (WGS) entry which is preliminary data.</text>
</comment>
<dbReference type="Pfam" id="PF02150">
    <property type="entry name" value="Zn_ribbon_RPB9"/>
    <property type="match status" value="1"/>
</dbReference>
<dbReference type="Proteomes" id="UP000265618">
    <property type="component" value="Unassembled WGS sequence"/>
</dbReference>
<dbReference type="EMBL" id="BDIP01001998">
    <property type="protein sequence ID" value="GCA63001.1"/>
    <property type="molecule type" value="Genomic_DNA"/>
</dbReference>
<evidence type="ECO:0000259" key="1">
    <source>
        <dbReference type="Pfam" id="PF02150"/>
    </source>
</evidence>
<feature type="domain" description="DNA-directed RNA polymerase II subunit RPB9-like zinc ribbon" evidence="1">
    <location>
        <begin position="1"/>
        <end position="32"/>
    </location>
</feature>
<dbReference type="InterPro" id="IPR001529">
    <property type="entry name" value="Zn_ribbon_RPB9"/>
</dbReference>
<name>A0A391NME8_9EUKA</name>
<dbReference type="AlphaFoldDB" id="A0A391NME8"/>
<evidence type="ECO:0000313" key="2">
    <source>
        <dbReference type="EMBL" id="GCA63001.1"/>
    </source>
</evidence>
<gene>
    <name evidence="3" type="ORF">KIPB_004855</name>
    <name evidence="2" type="ORF">KIPB_007226</name>
</gene>
<proteinExistence type="predicted"/>
<feature type="non-terminal residue" evidence="2">
    <location>
        <position position="1"/>
    </location>
</feature>
<reference evidence="2" key="1">
    <citation type="submission" date="2016-10" db="EMBL/GenBank/DDBJ databases">
        <authorList>
            <person name="Tanifuji G."/>
            <person name="Kume K."/>
            <person name="Nakayama T."/>
            <person name="Takabayashi S."/>
            <person name="Hashimoto T."/>
        </authorList>
    </citation>
    <scope>NUCLEOTIDE SEQUENCE</scope>
    <source>
        <strain evidence="2">NY0173</strain>
    </source>
</reference>
<protein>
    <recommendedName>
        <fullName evidence="1">DNA-directed RNA polymerase II subunit RPB9-like zinc ribbon domain-containing protein</fullName>
    </recommendedName>
</protein>
<organism evidence="2 4">
    <name type="scientific">Kipferlia bialata</name>
    <dbReference type="NCBI Taxonomy" id="797122"/>
    <lineage>
        <taxon>Eukaryota</taxon>
        <taxon>Metamonada</taxon>
        <taxon>Carpediemonas-like organisms</taxon>
        <taxon>Kipferlia</taxon>
    </lineage>
</organism>
<reference evidence="2 4" key="2">
    <citation type="journal article" date="2018" name="PLoS ONE">
        <title>The draft genome of Kipferlia bialata reveals reductive genome evolution in fornicate parasites.</title>
        <authorList>
            <person name="Tanifuji G."/>
            <person name="Takabayashi S."/>
            <person name="Kume K."/>
            <person name="Takagi M."/>
            <person name="Nakayama T."/>
            <person name="Kamikawa R."/>
            <person name="Inagaki Y."/>
            <person name="Hashimoto T."/>
        </authorList>
    </citation>
    <scope>NUCLEOTIDE SEQUENCE [LARGE SCALE GENOMIC DNA]</scope>
    <source>
        <strain evidence="2">NY0173</strain>
    </source>
</reference>
<sequence length="46" mass="5335">MLFCPVCANILLVEKTGLMRFFCPTCSYVYELKGRMESSLRLQSKK</sequence>
<dbReference type="GO" id="GO:0006351">
    <property type="term" value="P:DNA-templated transcription"/>
    <property type="evidence" value="ECO:0007669"/>
    <property type="project" value="InterPro"/>
</dbReference>
<accession>A0A391NME8</accession>
<evidence type="ECO:0000313" key="3">
    <source>
        <dbReference type="EMBL" id="GIQ83515.1"/>
    </source>
</evidence>